<keyword evidence="3" id="KW-1185">Reference proteome</keyword>
<gene>
    <name evidence="2" type="ORF">FHR38_005952</name>
</gene>
<accession>A0A7W7SWI9</accession>
<dbReference type="Proteomes" id="UP000578819">
    <property type="component" value="Unassembled WGS sequence"/>
</dbReference>
<organism evidence="2 3">
    <name type="scientific">Micromonospora polyrhachis</name>
    <dbReference type="NCBI Taxonomy" id="1282883"/>
    <lineage>
        <taxon>Bacteria</taxon>
        <taxon>Bacillati</taxon>
        <taxon>Actinomycetota</taxon>
        <taxon>Actinomycetes</taxon>
        <taxon>Micromonosporales</taxon>
        <taxon>Micromonosporaceae</taxon>
        <taxon>Micromonospora</taxon>
    </lineage>
</organism>
<dbReference type="AlphaFoldDB" id="A0A7W7SWI9"/>
<sequence length="473" mass="50357">MPEIPQGWAADDAGTQAPEPEHVVAPDSLARVLLAAASRALRREDCADLGRQPTLSRFRRTPQPVRRLAVARAGSRAAMSVPRAGEIDAERVARWMVDHYRARWYPGMVIGSPHGAAVHLATALGVPWLPSAFEVTVQWPKGCVDNPVGALAQGAQVAARIIAGNPGVGIRQVHDPAVRGVLAGSTVSLVVRWRGLPGPYRRFLGNHLAPGAPVLLLRDARTWPALDSGPGHTFQVGSPASGLAPADFLPASKVLDQLLRGLGGDPARWELPGAVSPPGYAEHGVEPGFEASLRDWVQGRGGPLHRILAPRPEALSAAVADAYRGWLRSAGKSGNRCVVECGRLLDPWQVVRAGLVPYWCENASRRSVAGAEWWLAGSSPFTSVDVLPESPGMRSPALAGLPQWLAVASFGSRRRAVDRVAARGYPLTPMPTRRATEVLRGQPYDLPTPPPLRVVDALAALRDSGSPQGLLVC</sequence>
<dbReference type="EMBL" id="JACHJW010000001">
    <property type="protein sequence ID" value="MBB4962219.1"/>
    <property type="molecule type" value="Genomic_DNA"/>
</dbReference>
<feature type="region of interest" description="Disordered" evidence="1">
    <location>
        <begin position="1"/>
        <end position="20"/>
    </location>
</feature>
<comment type="caution">
    <text evidence="2">The sequence shown here is derived from an EMBL/GenBank/DDBJ whole genome shotgun (WGS) entry which is preliminary data.</text>
</comment>
<proteinExistence type="predicted"/>
<reference evidence="2 3" key="1">
    <citation type="submission" date="2020-08" db="EMBL/GenBank/DDBJ databases">
        <title>Sequencing the genomes of 1000 actinobacteria strains.</title>
        <authorList>
            <person name="Klenk H.-P."/>
        </authorList>
    </citation>
    <scope>NUCLEOTIDE SEQUENCE [LARGE SCALE GENOMIC DNA]</scope>
    <source>
        <strain evidence="2 3">DSM 45886</strain>
    </source>
</reference>
<evidence type="ECO:0000313" key="3">
    <source>
        <dbReference type="Proteomes" id="UP000578819"/>
    </source>
</evidence>
<name>A0A7W7SWI9_9ACTN</name>
<protein>
    <submittedName>
        <fullName evidence="2">Uncharacterized protein</fullName>
    </submittedName>
</protein>
<evidence type="ECO:0000256" key="1">
    <source>
        <dbReference type="SAM" id="MobiDB-lite"/>
    </source>
</evidence>
<evidence type="ECO:0000313" key="2">
    <source>
        <dbReference type="EMBL" id="MBB4962219.1"/>
    </source>
</evidence>